<evidence type="ECO:0000256" key="4">
    <source>
        <dbReference type="ARBA" id="ARBA00023239"/>
    </source>
</evidence>
<dbReference type="Pfam" id="PF07940">
    <property type="entry name" value="Hepar_II_III_C"/>
    <property type="match status" value="1"/>
</dbReference>
<sequence>MNLIHARLAARGRSVAAFAAEPEPRSIGHFARGRQLCAGNVVFAGHLHEIGDATPWVIAPPDAAFAEEAHGFGWLDDLAAVGDGKARVRARDWVLDWIARYGGGRGPGWTPEITGRRLIVWINHAAFILRGQDKAVRERFLASLAAQTRFLARRWPAVPQGLARFEAQAGLIYAGLALEGQDKLADRALEALAVDCERQVGPDGGLPTRNPEEALEVLTLLNWTVDALGASDRPVPAPLRAALERLAPCLRALRHADGGLARFHGGGRGVEGRLDQALAASGVRDRPAAGALHMGYARLASGRTTLIFDAAPPPGGALSVGAHASTLAFELTSGRRPVVVNCGSGATFGPDWRRAGRATASHSTLGIEGYSSSRLGPPSMLGGHRRELLEDRPSEVIHERTRLPAGERLELAHEGYQATHGLTHARTVELSRDGRGITGEELLTTLSDADELRFEQARGEAGVPFKVRFHLHPEVDAEVDLGGTAISLALKSGEIWIFRHDGTAELALEPSVYLEKGRLKPRPTRQVVLSGRALAYATRVRWSLAKAQDTPSVLRDVHRDDPFADADEQETT</sequence>
<keyword evidence="7" id="KW-1185">Reference proteome</keyword>
<name>Q2CKF2_OCEGH</name>
<dbReference type="GO" id="GO:0016829">
    <property type="term" value="F:lyase activity"/>
    <property type="evidence" value="ECO:0007669"/>
    <property type="project" value="UniProtKB-KW"/>
</dbReference>
<dbReference type="HOGENOM" id="CLU_025266_0_0_5"/>
<dbReference type="Proteomes" id="UP000003635">
    <property type="component" value="Unassembled WGS sequence"/>
</dbReference>
<dbReference type="PANTHER" id="PTHR39210:SF1">
    <property type="entry name" value="HEPARIN-SULFATE LYASE"/>
    <property type="match status" value="1"/>
</dbReference>
<evidence type="ECO:0000259" key="5">
    <source>
        <dbReference type="Pfam" id="PF07940"/>
    </source>
</evidence>
<dbReference type="Gene3D" id="1.50.10.100">
    <property type="entry name" value="Chondroitin AC/alginate lyase"/>
    <property type="match status" value="1"/>
</dbReference>
<protein>
    <recommendedName>
        <fullName evidence="5">Heparinase II/III-like C-terminal domain-containing protein</fullName>
    </recommendedName>
</protein>
<proteinExistence type="predicted"/>
<evidence type="ECO:0000313" key="6">
    <source>
        <dbReference type="EMBL" id="EAR52837.1"/>
    </source>
</evidence>
<dbReference type="InterPro" id="IPR008929">
    <property type="entry name" value="Chondroitin_lyas"/>
</dbReference>
<dbReference type="RefSeq" id="WP_007255571.1">
    <property type="nucleotide sequence ID" value="NZ_CH724107.1"/>
</dbReference>
<dbReference type="AlphaFoldDB" id="Q2CKF2"/>
<accession>Q2CKF2</accession>
<evidence type="ECO:0000313" key="7">
    <source>
        <dbReference type="Proteomes" id="UP000003635"/>
    </source>
</evidence>
<reference evidence="6 7" key="1">
    <citation type="journal article" date="2010" name="J. Bacteriol.">
        <title>Genome sequences of Oceanicola granulosus HTCC2516(T) and Oceanicola batsensis HTCC2597(TDelta).</title>
        <authorList>
            <person name="Thrash J.C."/>
            <person name="Cho J.C."/>
            <person name="Vergin K.L."/>
            <person name="Giovannoni S.J."/>
        </authorList>
    </citation>
    <scope>NUCLEOTIDE SEQUENCE [LARGE SCALE GENOMIC DNA]</scope>
    <source>
        <strain evidence="7">ATCC BAA-861 / DSM 15982 / KCTC 12143 / HTCC2516</strain>
    </source>
</reference>
<comment type="subcellular location">
    <subcellularLocation>
        <location evidence="1">Periplasm</location>
    </subcellularLocation>
</comment>
<dbReference type="eggNOG" id="COG5360">
    <property type="taxonomic scope" value="Bacteria"/>
</dbReference>
<dbReference type="OrthoDB" id="9787373at2"/>
<organism evidence="6 7">
    <name type="scientific">Oceanicola granulosus (strain ATCC BAA-861 / DSM 15982 / KCTC 12143 / HTCC2516)</name>
    <dbReference type="NCBI Taxonomy" id="314256"/>
    <lineage>
        <taxon>Bacteria</taxon>
        <taxon>Pseudomonadati</taxon>
        <taxon>Pseudomonadota</taxon>
        <taxon>Alphaproteobacteria</taxon>
        <taxon>Rhodobacterales</taxon>
        <taxon>Roseobacteraceae</taxon>
        <taxon>Oceanicola</taxon>
    </lineage>
</organism>
<dbReference type="EMBL" id="AAOT01000001">
    <property type="protein sequence ID" value="EAR52837.1"/>
    <property type="molecule type" value="Genomic_DNA"/>
</dbReference>
<dbReference type="Gene3D" id="2.70.98.70">
    <property type="match status" value="1"/>
</dbReference>
<comment type="caution">
    <text evidence="6">The sequence shown here is derived from an EMBL/GenBank/DDBJ whole genome shotgun (WGS) entry which is preliminary data.</text>
</comment>
<evidence type="ECO:0000256" key="3">
    <source>
        <dbReference type="ARBA" id="ARBA00022764"/>
    </source>
</evidence>
<keyword evidence="2" id="KW-0732">Signal</keyword>
<feature type="domain" description="Heparinase II/III-like C-terminal" evidence="5">
    <location>
        <begin position="285"/>
        <end position="543"/>
    </location>
</feature>
<dbReference type="STRING" id="314256.OG2516_10256"/>
<dbReference type="InterPro" id="IPR012480">
    <property type="entry name" value="Hepar_II_III_C"/>
</dbReference>
<evidence type="ECO:0000256" key="2">
    <source>
        <dbReference type="ARBA" id="ARBA00022729"/>
    </source>
</evidence>
<gene>
    <name evidence="6" type="ORF">OG2516_10256</name>
</gene>
<evidence type="ECO:0000256" key="1">
    <source>
        <dbReference type="ARBA" id="ARBA00004418"/>
    </source>
</evidence>
<dbReference type="PANTHER" id="PTHR39210">
    <property type="entry name" value="HEPARIN-SULFATE LYASE"/>
    <property type="match status" value="1"/>
</dbReference>
<keyword evidence="4" id="KW-0456">Lyase</keyword>
<keyword evidence="3" id="KW-0574">Periplasm</keyword>
<dbReference type="GO" id="GO:0042597">
    <property type="term" value="C:periplasmic space"/>
    <property type="evidence" value="ECO:0007669"/>
    <property type="project" value="UniProtKB-SubCell"/>
</dbReference>